<keyword evidence="3" id="KW-1185">Reference proteome</keyword>
<feature type="compositionally biased region" description="Low complexity" evidence="1">
    <location>
        <begin position="28"/>
        <end position="38"/>
    </location>
</feature>
<sequence length="102" mass="11704">MDTEEVDNANSFPNTTDCFHHNEGKQPLLLSSTSTNNTFTKTSQPTFCSQTKPPRPTKCSKSRREKGTSFSFFPSFFLRKIKQKEKKVEEMHRSCNSTSFTL</sequence>
<dbReference type="Proteomes" id="UP001434883">
    <property type="component" value="Unassembled WGS sequence"/>
</dbReference>
<evidence type="ECO:0000313" key="2">
    <source>
        <dbReference type="EMBL" id="MEQ2193765.1"/>
    </source>
</evidence>
<reference evidence="2 3" key="1">
    <citation type="submission" date="2021-06" db="EMBL/GenBank/DDBJ databases">
        <authorList>
            <person name="Palmer J.M."/>
        </authorList>
    </citation>
    <scope>NUCLEOTIDE SEQUENCE [LARGE SCALE GENOMIC DNA]</scope>
    <source>
        <strain evidence="2 3">XC_2019</strain>
        <tissue evidence="2">Muscle</tissue>
    </source>
</reference>
<evidence type="ECO:0000256" key="1">
    <source>
        <dbReference type="SAM" id="MobiDB-lite"/>
    </source>
</evidence>
<gene>
    <name evidence="2" type="ORF">XENOCAPTIV_012855</name>
</gene>
<feature type="compositionally biased region" description="Polar residues" evidence="1">
    <location>
        <begin position="8"/>
        <end position="17"/>
    </location>
</feature>
<dbReference type="EMBL" id="JAHRIN010008672">
    <property type="protein sequence ID" value="MEQ2193765.1"/>
    <property type="molecule type" value="Genomic_DNA"/>
</dbReference>
<evidence type="ECO:0000313" key="3">
    <source>
        <dbReference type="Proteomes" id="UP001434883"/>
    </source>
</evidence>
<comment type="caution">
    <text evidence="2">The sequence shown here is derived from an EMBL/GenBank/DDBJ whole genome shotgun (WGS) entry which is preliminary data.</text>
</comment>
<feature type="compositionally biased region" description="Polar residues" evidence="1">
    <location>
        <begin position="39"/>
        <end position="52"/>
    </location>
</feature>
<feature type="region of interest" description="Disordered" evidence="1">
    <location>
        <begin position="1"/>
        <end position="20"/>
    </location>
</feature>
<protein>
    <submittedName>
        <fullName evidence="2">Uncharacterized protein</fullName>
    </submittedName>
</protein>
<name>A0ABV0QD91_9TELE</name>
<feature type="region of interest" description="Disordered" evidence="1">
    <location>
        <begin position="26"/>
        <end position="66"/>
    </location>
</feature>
<accession>A0ABV0QD91</accession>
<organism evidence="2 3">
    <name type="scientific">Xenoophorus captivus</name>
    <dbReference type="NCBI Taxonomy" id="1517983"/>
    <lineage>
        <taxon>Eukaryota</taxon>
        <taxon>Metazoa</taxon>
        <taxon>Chordata</taxon>
        <taxon>Craniata</taxon>
        <taxon>Vertebrata</taxon>
        <taxon>Euteleostomi</taxon>
        <taxon>Actinopterygii</taxon>
        <taxon>Neopterygii</taxon>
        <taxon>Teleostei</taxon>
        <taxon>Neoteleostei</taxon>
        <taxon>Acanthomorphata</taxon>
        <taxon>Ovalentaria</taxon>
        <taxon>Atherinomorphae</taxon>
        <taxon>Cyprinodontiformes</taxon>
        <taxon>Goodeidae</taxon>
        <taxon>Xenoophorus</taxon>
    </lineage>
</organism>
<proteinExistence type="predicted"/>